<dbReference type="OrthoDB" id="184876at2759"/>
<dbReference type="GO" id="GO:0005759">
    <property type="term" value="C:mitochondrial matrix"/>
    <property type="evidence" value="ECO:0007669"/>
    <property type="project" value="TreeGrafter"/>
</dbReference>
<dbReference type="EMBL" id="CAJNOI010000028">
    <property type="protein sequence ID" value="CAF0868659.1"/>
    <property type="molecule type" value="Genomic_DNA"/>
</dbReference>
<evidence type="ECO:0000313" key="17">
    <source>
        <dbReference type="Proteomes" id="UP000663891"/>
    </source>
</evidence>
<proteinExistence type="inferred from homology"/>
<dbReference type="Proteomes" id="UP000663845">
    <property type="component" value="Unassembled WGS sequence"/>
</dbReference>
<dbReference type="FunFam" id="2.30.33.40:FF:000002">
    <property type="entry name" value="10 kDa chaperonin, mitochondrial"/>
    <property type="match status" value="1"/>
</dbReference>
<evidence type="ECO:0000313" key="16">
    <source>
        <dbReference type="Proteomes" id="UP000663832"/>
    </source>
</evidence>
<dbReference type="PRINTS" id="PR00297">
    <property type="entry name" value="CHAPERONIN10"/>
</dbReference>
<dbReference type="GO" id="GO:0051082">
    <property type="term" value="F:unfolded protein binding"/>
    <property type="evidence" value="ECO:0007669"/>
    <property type="project" value="TreeGrafter"/>
</dbReference>
<dbReference type="EMBL" id="CAJOBB010000051">
    <property type="protein sequence ID" value="CAF3533625.1"/>
    <property type="molecule type" value="Genomic_DNA"/>
</dbReference>
<comment type="similarity">
    <text evidence="1 6">Belongs to the GroES chaperonin family.</text>
</comment>
<gene>
    <name evidence="11" type="ORF">BJG266_LOCUS40919</name>
    <name evidence="10" type="ORF">BJG266_LOCUS8775</name>
    <name evidence="8" type="ORF">JYZ213_LOCUS3346</name>
    <name evidence="13" type="ORF">KXQ929_LOCUS1807</name>
    <name evidence="15" type="ORF">OKA104_LOCUS17478</name>
    <name evidence="14" type="ORF">OXD698_LOCUS8565</name>
    <name evidence="9" type="ORF">QVE165_LOCUS5656</name>
    <name evidence="12" type="ORF">QVE165_LOCUS57796</name>
    <name evidence="7" type="ORF">VCS650_LOCUS1836</name>
</gene>
<name>A0A813Q3P0_9BILA</name>
<sequence length="101" mass="11013">MASGAIKRIIPLFDRVLVERFAAETLTKGGLHLPEKAFGKVLNATVVAVGKGLRQKDGTQAPLSVQAGDKVLLPEYGGTKVTIEKKEYFIFKEADILGKWE</sequence>
<evidence type="ECO:0000313" key="14">
    <source>
        <dbReference type="EMBL" id="CAF3642693.1"/>
    </source>
</evidence>
<protein>
    <recommendedName>
        <fullName evidence="2">10 kDa heat shock protein, mitochondrial</fullName>
    </recommendedName>
    <alternativeName>
        <fullName evidence="4">10 kDa chaperonin</fullName>
    </alternativeName>
    <alternativeName>
        <fullName evidence="5">Chaperonin 10</fullName>
    </alternativeName>
</protein>
<dbReference type="Gene3D" id="2.30.33.40">
    <property type="entry name" value="GroES chaperonin"/>
    <property type="match status" value="1"/>
</dbReference>
<dbReference type="GO" id="GO:0046872">
    <property type="term" value="F:metal ion binding"/>
    <property type="evidence" value="ECO:0007669"/>
    <property type="project" value="TreeGrafter"/>
</dbReference>
<dbReference type="EMBL" id="CAJNOI010002135">
    <property type="protein sequence ID" value="CAF1459905.1"/>
    <property type="molecule type" value="Genomic_DNA"/>
</dbReference>
<dbReference type="Proteomes" id="UP000663877">
    <property type="component" value="Unassembled WGS sequence"/>
</dbReference>
<accession>A0A813Q3P0</accession>
<dbReference type="EMBL" id="CAJNON010000009">
    <property type="protein sequence ID" value="CAF0761515.1"/>
    <property type="molecule type" value="Genomic_DNA"/>
</dbReference>
<dbReference type="Proteomes" id="UP000663844">
    <property type="component" value="Unassembled WGS sequence"/>
</dbReference>
<dbReference type="Proteomes" id="UP000663881">
    <property type="component" value="Unassembled WGS sequence"/>
</dbReference>
<dbReference type="PANTHER" id="PTHR10772">
    <property type="entry name" value="10 KDA HEAT SHOCK PROTEIN"/>
    <property type="match status" value="1"/>
</dbReference>
<dbReference type="Proteomes" id="UP000663868">
    <property type="component" value="Unassembled WGS sequence"/>
</dbReference>
<dbReference type="SUPFAM" id="SSF50129">
    <property type="entry name" value="GroES-like"/>
    <property type="match status" value="1"/>
</dbReference>
<evidence type="ECO:0000256" key="1">
    <source>
        <dbReference type="ARBA" id="ARBA00006975"/>
    </source>
</evidence>
<evidence type="ECO:0000313" key="12">
    <source>
        <dbReference type="EMBL" id="CAF1632936.1"/>
    </source>
</evidence>
<reference evidence="7" key="1">
    <citation type="submission" date="2021-02" db="EMBL/GenBank/DDBJ databases">
        <authorList>
            <person name="Nowell W R."/>
        </authorList>
    </citation>
    <scope>NUCLEOTIDE SEQUENCE</scope>
</reference>
<comment type="caution">
    <text evidence="7">The sequence shown here is derived from an EMBL/GenBank/DDBJ whole genome shotgun (WGS) entry which is preliminary data.</text>
</comment>
<evidence type="ECO:0000256" key="5">
    <source>
        <dbReference type="ARBA" id="ARBA00031971"/>
    </source>
</evidence>
<evidence type="ECO:0000256" key="2">
    <source>
        <dbReference type="ARBA" id="ARBA00018842"/>
    </source>
</evidence>
<evidence type="ECO:0000256" key="4">
    <source>
        <dbReference type="ARBA" id="ARBA00029976"/>
    </source>
</evidence>
<dbReference type="AlphaFoldDB" id="A0A813Q3P0"/>
<dbReference type="EMBL" id="CAJNOM010002457">
    <property type="protein sequence ID" value="CAF1632936.1"/>
    <property type="molecule type" value="Genomic_DNA"/>
</dbReference>
<dbReference type="HAMAP" id="MF_00580">
    <property type="entry name" value="CH10"/>
    <property type="match status" value="1"/>
</dbReference>
<dbReference type="InterPro" id="IPR037124">
    <property type="entry name" value="Chaperonin_GroES_sf"/>
</dbReference>
<dbReference type="PANTHER" id="PTHR10772:SF0">
    <property type="entry name" value="10 KDA HEAT SHOCK PROTEIN, MITOCHONDRIAL"/>
    <property type="match status" value="1"/>
</dbReference>
<evidence type="ECO:0000313" key="8">
    <source>
        <dbReference type="EMBL" id="CAF0766127.1"/>
    </source>
</evidence>
<dbReference type="EMBL" id="CAJOAY010001044">
    <property type="protein sequence ID" value="CAF3783098.1"/>
    <property type="molecule type" value="Genomic_DNA"/>
</dbReference>
<dbReference type="InterPro" id="IPR020818">
    <property type="entry name" value="Chaperonin_GroES"/>
</dbReference>
<dbReference type="GO" id="GO:0044183">
    <property type="term" value="F:protein folding chaperone"/>
    <property type="evidence" value="ECO:0007669"/>
    <property type="project" value="InterPro"/>
</dbReference>
<evidence type="ECO:0000313" key="9">
    <source>
        <dbReference type="EMBL" id="CAF0828580.1"/>
    </source>
</evidence>
<dbReference type="GO" id="GO:0051087">
    <property type="term" value="F:protein-folding chaperone binding"/>
    <property type="evidence" value="ECO:0007669"/>
    <property type="project" value="TreeGrafter"/>
</dbReference>
<evidence type="ECO:0000256" key="6">
    <source>
        <dbReference type="RuleBase" id="RU003479"/>
    </source>
</evidence>
<keyword evidence="3 6" id="KW-0143">Chaperone</keyword>
<evidence type="ECO:0000313" key="7">
    <source>
        <dbReference type="EMBL" id="CAF0761515.1"/>
    </source>
</evidence>
<keyword evidence="16" id="KW-1185">Reference proteome</keyword>
<dbReference type="Pfam" id="PF00166">
    <property type="entry name" value="Cpn10"/>
    <property type="match status" value="1"/>
</dbReference>
<organism evidence="7 17">
    <name type="scientific">Adineta steineri</name>
    <dbReference type="NCBI Taxonomy" id="433720"/>
    <lineage>
        <taxon>Eukaryota</taxon>
        <taxon>Metazoa</taxon>
        <taxon>Spiralia</taxon>
        <taxon>Gnathifera</taxon>
        <taxon>Rotifera</taxon>
        <taxon>Eurotatoria</taxon>
        <taxon>Bdelloidea</taxon>
        <taxon>Adinetida</taxon>
        <taxon>Adinetidae</taxon>
        <taxon>Adineta</taxon>
    </lineage>
</organism>
<evidence type="ECO:0000313" key="13">
    <source>
        <dbReference type="EMBL" id="CAF3533625.1"/>
    </source>
</evidence>
<dbReference type="EMBL" id="CAJOAZ010000416">
    <property type="protein sequence ID" value="CAF3642693.1"/>
    <property type="molecule type" value="Genomic_DNA"/>
</dbReference>
<dbReference type="SMART" id="SM00883">
    <property type="entry name" value="Cpn10"/>
    <property type="match status" value="1"/>
</dbReference>
<dbReference type="Proteomes" id="UP000663832">
    <property type="component" value="Unassembled WGS sequence"/>
</dbReference>
<dbReference type="GO" id="GO:0005524">
    <property type="term" value="F:ATP binding"/>
    <property type="evidence" value="ECO:0007669"/>
    <property type="project" value="InterPro"/>
</dbReference>
<dbReference type="CDD" id="cd00320">
    <property type="entry name" value="cpn10"/>
    <property type="match status" value="1"/>
</dbReference>
<evidence type="ECO:0000256" key="3">
    <source>
        <dbReference type="ARBA" id="ARBA00023186"/>
    </source>
</evidence>
<dbReference type="Proteomes" id="UP000663891">
    <property type="component" value="Unassembled WGS sequence"/>
</dbReference>
<dbReference type="EMBL" id="CAJNOM010000023">
    <property type="protein sequence ID" value="CAF0828580.1"/>
    <property type="molecule type" value="Genomic_DNA"/>
</dbReference>
<dbReference type="EMBL" id="CAJNOG010000018">
    <property type="protein sequence ID" value="CAF0766127.1"/>
    <property type="molecule type" value="Genomic_DNA"/>
</dbReference>
<dbReference type="InterPro" id="IPR011032">
    <property type="entry name" value="GroES-like_sf"/>
</dbReference>
<evidence type="ECO:0000313" key="10">
    <source>
        <dbReference type="EMBL" id="CAF0868659.1"/>
    </source>
</evidence>
<evidence type="ECO:0000313" key="15">
    <source>
        <dbReference type="EMBL" id="CAF3783098.1"/>
    </source>
</evidence>
<evidence type="ECO:0000313" key="11">
    <source>
        <dbReference type="EMBL" id="CAF1459905.1"/>
    </source>
</evidence>